<reference evidence="2 3" key="1">
    <citation type="submission" date="2021-04" db="EMBL/GenBank/DDBJ databases">
        <authorList>
            <person name="Tang X."/>
            <person name="Zhou X."/>
            <person name="Chen X."/>
            <person name="Cernava T."/>
            <person name="Zhang C."/>
        </authorList>
    </citation>
    <scope>NUCLEOTIDE SEQUENCE [LARGE SCALE GENOMIC DNA]</scope>
    <source>
        <strain evidence="2 3">BH-SS-21</strain>
    </source>
</reference>
<organism evidence="2 3">
    <name type="scientific">Streptomyces liliiviolaceus</name>
    <dbReference type="NCBI Taxonomy" id="2823109"/>
    <lineage>
        <taxon>Bacteria</taxon>
        <taxon>Bacillati</taxon>
        <taxon>Actinomycetota</taxon>
        <taxon>Actinomycetes</taxon>
        <taxon>Kitasatosporales</taxon>
        <taxon>Streptomycetaceae</taxon>
        <taxon>Streptomyces</taxon>
    </lineage>
</organism>
<dbReference type="InterPro" id="IPR007278">
    <property type="entry name" value="DUF397"/>
</dbReference>
<gene>
    <name evidence="2" type="ORF">J8N05_42450</name>
</gene>
<evidence type="ECO:0000259" key="1">
    <source>
        <dbReference type="Pfam" id="PF04149"/>
    </source>
</evidence>
<keyword evidence="3" id="KW-1185">Reference proteome</keyword>
<evidence type="ECO:0000313" key="3">
    <source>
        <dbReference type="Proteomes" id="UP000677413"/>
    </source>
</evidence>
<dbReference type="RefSeq" id="WP_210894253.1">
    <property type="nucleotide sequence ID" value="NZ_JAGPYQ010000002.1"/>
</dbReference>
<proteinExistence type="predicted"/>
<feature type="domain" description="DUF397" evidence="1">
    <location>
        <begin position="3"/>
        <end position="52"/>
    </location>
</feature>
<sequence length="59" mass="6807">MRSWRKSSFSENTNCVEVSPCEDGVVVRDSKCCDVFLLTVSLPCWWYFLTAIQDDRGIL</sequence>
<dbReference type="Proteomes" id="UP000677413">
    <property type="component" value="Unassembled WGS sequence"/>
</dbReference>
<accession>A0A940Y7V6</accession>
<dbReference type="EMBL" id="JAGPYQ010000002">
    <property type="protein sequence ID" value="MBQ0854826.1"/>
    <property type="molecule type" value="Genomic_DNA"/>
</dbReference>
<evidence type="ECO:0000313" key="2">
    <source>
        <dbReference type="EMBL" id="MBQ0854826.1"/>
    </source>
</evidence>
<comment type="caution">
    <text evidence="2">The sequence shown here is derived from an EMBL/GenBank/DDBJ whole genome shotgun (WGS) entry which is preliminary data.</text>
</comment>
<dbReference type="Pfam" id="PF04149">
    <property type="entry name" value="DUF397"/>
    <property type="match status" value="1"/>
</dbReference>
<dbReference type="AlphaFoldDB" id="A0A940Y7V6"/>
<protein>
    <submittedName>
        <fullName evidence="2">DUF397 domain-containing protein</fullName>
    </submittedName>
</protein>
<name>A0A940Y7V6_9ACTN</name>